<evidence type="ECO:0000256" key="1">
    <source>
        <dbReference type="PROSITE-ProRule" id="PRU00023"/>
    </source>
</evidence>
<dbReference type="SMART" id="SM00248">
    <property type="entry name" value="ANK"/>
    <property type="match status" value="2"/>
</dbReference>
<dbReference type="HOGENOM" id="CLU_256619_0_0_1"/>
<evidence type="ECO:0000313" key="3">
    <source>
        <dbReference type="EnsemblProtists" id="EKX53994"/>
    </source>
</evidence>
<keyword evidence="4" id="KW-1185">Reference proteome</keyword>
<accession>L1K0A4</accession>
<proteinExistence type="predicted"/>
<dbReference type="SUPFAM" id="SSF48403">
    <property type="entry name" value="Ankyrin repeat"/>
    <property type="match status" value="1"/>
</dbReference>
<dbReference type="RefSeq" id="XP_005840974.1">
    <property type="nucleotide sequence ID" value="XM_005840917.1"/>
</dbReference>
<dbReference type="PaxDb" id="55529-EKX53994"/>
<dbReference type="Proteomes" id="UP000011087">
    <property type="component" value="Unassembled WGS sequence"/>
</dbReference>
<dbReference type="KEGG" id="gtt:GUITHDRAFT_100245"/>
<sequence>MSNNLNQLCSCCKQQEVADAAASAEDVLFSRAPHRVLFFADAKERSGLKVEKERDELRKEFVVGAADAKDRALLELAQGVNFEYFFHKDASYLRREISRVQPTILHIACHGFEDGRLTLGGKSVDADDLIRSLQEVILDCKNLRLVVLNLCWSSLIAEKLRGHVDFIIAHEKEVSDEDAIDIAKELYYSLGQNSCLDVIVRDYLRLKCDQCHLLARVPSDVRAWGQEHGVMRRQNAAPPPAAMDDQTQRDVEQAGSGMERAVGVVQQGEQGGLTQTRAGDVFVVAYSQEDAEMFKRHAKDACRRFLHSMHEQESRWRLCSGMLLYFLQFISFSSRPVLHHWYSLVRRNRLESELVGLVQKFYDAGKISSSSFEEWREREGHADVPREKLCIAMLDYTLSTLMNDFITDEQARQDALFNWQSEVESLYDPSMSAADGMDSLEAYLRESEGMGNGSLFYCVLLEEAVQVGSFIAIFKMTKLSSVFVLRCLLEYNTEMMLRSQGPADGLCKLRTWISSAGWVVNFSSGRLDWTEPEGEGEGELSGQLGRSFDALQACNSGFVSLQDFLKEEAHAQRTDLTGGGSNMQKQLELGRSQTRVAEDVKSERARTAISSMSTDLLRQQLTFHAVRRMQEDDISFELIRDTVRRGWRIELKSAVTYVSDHITVVTQGSQLITAWRNGLTSLWPLVKQKEDKLVSDTAYSFVQHRDKILFAGVLDVSSEHAEIGFGLHRLGASLEASYYDAMVIELERLAPPRARGQQWRLEKILERGASEHEVLPEEALPGNIDQMLRDVASELSQATTRNEQRPGYAINLSIRGTMHSDLLVQRRLQPCQASDVAQGQSWVKFGTGNDDQLIPPYAGFGKLVQVMQETACCLPEVGGRWTYLDTRYNDMCYKYTMLPLNRSQEGNKISFHVVCVQSNDDDDGDGAVYRRIGVGRGTLSLDSQGEPAGLVLRLVMGKVCNNEKMEAEGTKLEMWQGDSRILRGTSDTELRKFLGPERTMGDLSYRETDRESFERLLAGFLPVQLSWEEAIQSGEIERMEELIREDAQLLTKPMRVARIINAPRLQGRDGFPVLPIVAAALYRRFDVVDALLPHYGAIGMQFDAFVMTVLSGSKRARQALKEMLGEHPHILRELCPSSAFIGGRQATHPLASSRGPTEDLRLVGCSLLEIAAKLQLTDTVQLLLQLGSTHTLVSALQAGAVEELRRILRQSPAGFNLVNRHFDGRSAAEANIHSMTPLMYAAYRNDVAMARMLLEEGADIFVQRRGQSSTCINYAQIYDRNVQQRFPMLLLLLEEYRRRRRAGECPPDWINLRERCNEWMDSTHPDAKNLIVEYELDMDEDDIEGVDEVVSELERTSLQPCERDSEP</sequence>
<dbReference type="PROSITE" id="PS50297">
    <property type="entry name" value="ANK_REP_REGION"/>
    <property type="match status" value="1"/>
</dbReference>
<protein>
    <submittedName>
        <fullName evidence="2 3">Uncharacterized protein</fullName>
    </submittedName>
</protein>
<reference evidence="3" key="3">
    <citation type="submission" date="2015-06" db="UniProtKB">
        <authorList>
            <consortium name="EnsemblProtists"/>
        </authorList>
    </citation>
    <scope>IDENTIFICATION</scope>
</reference>
<dbReference type="GeneID" id="17310963"/>
<name>L1K0A4_GUITC</name>
<dbReference type="EMBL" id="JH992968">
    <property type="protein sequence ID" value="EKX53994.1"/>
    <property type="molecule type" value="Genomic_DNA"/>
</dbReference>
<dbReference type="Pfam" id="PF00023">
    <property type="entry name" value="Ank"/>
    <property type="match status" value="1"/>
</dbReference>
<dbReference type="PROSITE" id="PS50088">
    <property type="entry name" value="ANK_REPEAT"/>
    <property type="match status" value="1"/>
</dbReference>
<keyword evidence="1" id="KW-0040">ANK repeat</keyword>
<gene>
    <name evidence="2" type="ORF">GUITHDRAFT_100245</name>
</gene>
<organism evidence="2">
    <name type="scientific">Guillardia theta (strain CCMP2712)</name>
    <name type="common">Cryptophyte</name>
    <dbReference type="NCBI Taxonomy" id="905079"/>
    <lineage>
        <taxon>Eukaryota</taxon>
        <taxon>Cryptophyceae</taxon>
        <taxon>Pyrenomonadales</taxon>
        <taxon>Geminigeraceae</taxon>
        <taxon>Guillardia</taxon>
    </lineage>
</organism>
<reference evidence="2 4" key="1">
    <citation type="journal article" date="2012" name="Nature">
        <title>Algal genomes reveal evolutionary mosaicism and the fate of nucleomorphs.</title>
        <authorList>
            <consortium name="DOE Joint Genome Institute"/>
            <person name="Curtis B.A."/>
            <person name="Tanifuji G."/>
            <person name="Burki F."/>
            <person name="Gruber A."/>
            <person name="Irimia M."/>
            <person name="Maruyama S."/>
            <person name="Arias M.C."/>
            <person name="Ball S.G."/>
            <person name="Gile G.H."/>
            <person name="Hirakawa Y."/>
            <person name="Hopkins J.F."/>
            <person name="Kuo A."/>
            <person name="Rensing S.A."/>
            <person name="Schmutz J."/>
            <person name="Symeonidi A."/>
            <person name="Elias M."/>
            <person name="Eveleigh R.J."/>
            <person name="Herman E.K."/>
            <person name="Klute M.J."/>
            <person name="Nakayama T."/>
            <person name="Obornik M."/>
            <person name="Reyes-Prieto A."/>
            <person name="Armbrust E.V."/>
            <person name="Aves S.J."/>
            <person name="Beiko R.G."/>
            <person name="Coutinho P."/>
            <person name="Dacks J.B."/>
            <person name="Durnford D.G."/>
            <person name="Fast N.M."/>
            <person name="Green B.R."/>
            <person name="Grisdale C.J."/>
            <person name="Hempel F."/>
            <person name="Henrissat B."/>
            <person name="Hoppner M.P."/>
            <person name="Ishida K."/>
            <person name="Kim E."/>
            <person name="Koreny L."/>
            <person name="Kroth P.G."/>
            <person name="Liu Y."/>
            <person name="Malik S.B."/>
            <person name="Maier U.G."/>
            <person name="McRose D."/>
            <person name="Mock T."/>
            <person name="Neilson J.A."/>
            <person name="Onodera N.T."/>
            <person name="Poole A.M."/>
            <person name="Pritham E.J."/>
            <person name="Richards T.A."/>
            <person name="Rocap G."/>
            <person name="Roy S.W."/>
            <person name="Sarai C."/>
            <person name="Schaack S."/>
            <person name="Shirato S."/>
            <person name="Slamovits C.H."/>
            <person name="Spencer D.F."/>
            <person name="Suzuki S."/>
            <person name="Worden A.Z."/>
            <person name="Zauner S."/>
            <person name="Barry K."/>
            <person name="Bell C."/>
            <person name="Bharti A.K."/>
            <person name="Crow J.A."/>
            <person name="Grimwood J."/>
            <person name="Kramer R."/>
            <person name="Lindquist E."/>
            <person name="Lucas S."/>
            <person name="Salamov A."/>
            <person name="McFadden G.I."/>
            <person name="Lane C.E."/>
            <person name="Keeling P.J."/>
            <person name="Gray M.W."/>
            <person name="Grigoriev I.V."/>
            <person name="Archibald J.M."/>
        </authorList>
    </citation>
    <scope>NUCLEOTIDE SEQUENCE</scope>
    <source>
        <strain evidence="2 4">CCMP2712</strain>
    </source>
</reference>
<dbReference type="InterPro" id="IPR036770">
    <property type="entry name" value="Ankyrin_rpt-contain_sf"/>
</dbReference>
<feature type="repeat" description="ANK" evidence="1">
    <location>
        <begin position="1233"/>
        <end position="1265"/>
    </location>
</feature>
<evidence type="ECO:0000313" key="4">
    <source>
        <dbReference type="Proteomes" id="UP000011087"/>
    </source>
</evidence>
<evidence type="ECO:0000313" key="2">
    <source>
        <dbReference type="EMBL" id="EKX53994.1"/>
    </source>
</evidence>
<dbReference type="EnsemblProtists" id="EKX53994">
    <property type="protein sequence ID" value="EKX53994"/>
    <property type="gene ID" value="GUITHDRAFT_100245"/>
</dbReference>
<dbReference type="Gene3D" id="1.25.40.20">
    <property type="entry name" value="Ankyrin repeat-containing domain"/>
    <property type="match status" value="1"/>
</dbReference>
<dbReference type="InterPro" id="IPR002110">
    <property type="entry name" value="Ankyrin_rpt"/>
</dbReference>
<reference evidence="4" key="2">
    <citation type="submission" date="2012-11" db="EMBL/GenBank/DDBJ databases">
        <authorList>
            <person name="Kuo A."/>
            <person name="Curtis B.A."/>
            <person name="Tanifuji G."/>
            <person name="Burki F."/>
            <person name="Gruber A."/>
            <person name="Irimia M."/>
            <person name="Maruyama S."/>
            <person name="Arias M.C."/>
            <person name="Ball S.G."/>
            <person name="Gile G.H."/>
            <person name="Hirakawa Y."/>
            <person name="Hopkins J.F."/>
            <person name="Rensing S.A."/>
            <person name="Schmutz J."/>
            <person name="Symeonidi A."/>
            <person name="Elias M."/>
            <person name="Eveleigh R.J."/>
            <person name="Herman E.K."/>
            <person name="Klute M.J."/>
            <person name="Nakayama T."/>
            <person name="Obornik M."/>
            <person name="Reyes-Prieto A."/>
            <person name="Armbrust E.V."/>
            <person name="Aves S.J."/>
            <person name="Beiko R.G."/>
            <person name="Coutinho P."/>
            <person name="Dacks J.B."/>
            <person name="Durnford D.G."/>
            <person name="Fast N.M."/>
            <person name="Green B.R."/>
            <person name="Grisdale C."/>
            <person name="Hempe F."/>
            <person name="Henrissat B."/>
            <person name="Hoppner M.P."/>
            <person name="Ishida K.-I."/>
            <person name="Kim E."/>
            <person name="Koreny L."/>
            <person name="Kroth P.G."/>
            <person name="Liu Y."/>
            <person name="Malik S.-B."/>
            <person name="Maier U.G."/>
            <person name="McRose D."/>
            <person name="Mock T."/>
            <person name="Neilson J.A."/>
            <person name="Onodera N.T."/>
            <person name="Poole A.M."/>
            <person name="Pritham E.J."/>
            <person name="Richards T.A."/>
            <person name="Rocap G."/>
            <person name="Roy S.W."/>
            <person name="Sarai C."/>
            <person name="Schaack S."/>
            <person name="Shirato S."/>
            <person name="Slamovits C.H."/>
            <person name="Spencer D.F."/>
            <person name="Suzuki S."/>
            <person name="Worden A.Z."/>
            <person name="Zauner S."/>
            <person name="Barry K."/>
            <person name="Bell C."/>
            <person name="Bharti A.K."/>
            <person name="Crow J.A."/>
            <person name="Grimwood J."/>
            <person name="Kramer R."/>
            <person name="Lindquist E."/>
            <person name="Lucas S."/>
            <person name="Salamov A."/>
            <person name="McFadden G.I."/>
            <person name="Lane C.E."/>
            <person name="Keeling P.J."/>
            <person name="Gray M.W."/>
            <person name="Grigoriev I.V."/>
            <person name="Archibald J.M."/>
        </authorList>
    </citation>
    <scope>NUCLEOTIDE SEQUENCE</scope>
    <source>
        <strain evidence="4">CCMP2712</strain>
    </source>
</reference>